<evidence type="ECO:0000313" key="2">
    <source>
        <dbReference type="Proteomes" id="UP000288805"/>
    </source>
</evidence>
<dbReference type="CDD" id="cd00303">
    <property type="entry name" value="retropepsin_like"/>
    <property type="match status" value="1"/>
</dbReference>
<evidence type="ECO:0008006" key="3">
    <source>
        <dbReference type="Google" id="ProtNLM"/>
    </source>
</evidence>
<reference evidence="1 2" key="1">
    <citation type="journal article" date="2018" name="PLoS Genet.">
        <title>Population sequencing reveals clonal diversity and ancestral inbreeding in the grapevine cultivar Chardonnay.</title>
        <authorList>
            <person name="Roach M.J."/>
            <person name="Johnson D.L."/>
            <person name="Bohlmann J."/>
            <person name="van Vuuren H.J."/>
            <person name="Jones S.J."/>
            <person name="Pretorius I.S."/>
            <person name="Schmidt S.A."/>
            <person name="Borneman A.R."/>
        </authorList>
    </citation>
    <scope>NUCLEOTIDE SEQUENCE [LARGE SCALE GENOMIC DNA]</scope>
    <source>
        <strain evidence="2">cv. Chardonnay</strain>
        <tissue evidence="1">Leaf</tissue>
    </source>
</reference>
<dbReference type="InterPro" id="IPR021109">
    <property type="entry name" value="Peptidase_aspartic_dom_sf"/>
</dbReference>
<dbReference type="Gene3D" id="2.40.70.10">
    <property type="entry name" value="Acid Proteases"/>
    <property type="match status" value="1"/>
</dbReference>
<evidence type="ECO:0000313" key="1">
    <source>
        <dbReference type="EMBL" id="RVW89574.1"/>
    </source>
</evidence>
<dbReference type="Pfam" id="PF13975">
    <property type="entry name" value="gag-asp_proteas"/>
    <property type="match status" value="1"/>
</dbReference>
<dbReference type="PANTHER" id="PTHR12917">
    <property type="entry name" value="ASPARTYL PROTEASE DDI-RELATED"/>
    <property type="match status" value="1"/>
</dbReference>
<protein>
    <recommendedName>
        <fullName evidence="3">Aspartic peptidase DDI1-type domain-containing protein</fullName>
    </recommendedName>
</protein>
<dbReference type="AlphaFoldDB" id="A0A438HYN0"/>
<accession>A0A438HYN0</accession>
<dbReference type="PANTHER" id="PTHR12917:SF18">
    <property type="entry name" value="DNA DAMAGE-INDUCIBLE PROTEIN 1-LIKE"/>
    <property type="match status" value="1"/>
</dbReference>
<organism evidence="1 2">
    <name type="scientific">Vitis vinifera</name>
    <name type="common">Grape</name>
    <dbReference type="NCBI Taxonomy" id="29760"/>
    <lineage>
        <taxon>Eukaryota</taxon>
        <taxon>Viridiplantae</taxon>
        <taxon>Streptophyta</taxon>
        <taxon>Embryophyta</taxon>
        <taxon>Tracheophyta</taxon>
        <taxon>Spermatophyta</taxon>
        <taxon>Magnoliopsida</taxon>
        <taxon>eudicotyledons</taxon>
        <taxon>Gunneridae</taxon>
        <taxon>Pentapetalae</taxon>
        <taxon>rosids</taxon>
        <taxon>Vitales</taxon>
        <taxon>Vitaceae</taxon>
        <taxon>Viteae</taxon>
        <taxon>Vitis</taxon>
    </lineage>
</organism>
<comment type="caution">
    <text evidence="1">The sequence shown here is derived from an EMBL/GenBank/DDBJ whole genome shotgun (WGS) entry which is preliminary data.</text>
</comment>
<dbReference type="SUPFAM" id="SSF50630">
    <property type="entry name" value="Acid proteases"/>
    <property type="match status" value="1"/>
</dbReference>
<sequence length="177" mass="19498">MIEKNDKKGDAHVGSLQLLNALKAKPVPKTPQSKGLMYVKALANGKTTKALVDTGVTHNFVSEDETQKLELQESKEGVWLKAVNSAAKPSHGVAPRVVMHIGSWEGRIDFTVAPMDDFKMVLGMDFLQKVKVVPLPFLRSMTILEEEKPCMVLTVIEGSLKTPMLSTMQVKKGLKKK</sequence>
<name>A0A438HYN0_VITVI</name>
<dbReference type="EMBL" id="QGNW01000163">
    <property type="protein sequence ID" value="RVW89574.1"/>
    <property type="molecule type" value="Genomic_DNA"/>
</dbReference>
<gene>
    <name evidence="1" type="ORF">CK203_043558</name>
</gene>
<dbReference type="Proteomes" id="UP000288805">
    <property type="component" value="Unassembled WGS sequence"/>
</dbReference>
<proteinExistence type="predicted"/>